<gene>
    <name evidence="1" type="ORF">LEP1GSC187_3188</name>
</gene>
<dbReference type="Proteomes" id="UP000012160">
    <property type="component" value="Unassembled WGS sequence"/>
</dbReference>
<evidence type="ECO:0000313" key="2">
    <source>
        <dbReference type="Proteomes" id="UP000012160"/>
    </source>
</evidence>
<evidence type="ECO:0000313" key="1">
    <source>
        <dbReference type="EMBL" id="EMO45495.1"/>
    </source>
</evidence>
<proteinExistence type="predicted"/>
<protein>
    <submittedName>
        <fullName evidence="1">Uncharacterized protein</fullName>
    </submittedName>
</protein>
<dbReference type="AlphaFoldDB" id="M6ULR0"/>
<sequence>MRDCKEASPSARKVPFSNQQNFNYQTLTRTRIRKTYI</sequence>
<accession>M6ULR0</accession>
<comment type="caution">
    <text evidence="1">The sequence shown here is derived from an EMBL/GenBank/DDBJ whole genome shotgun (WGS) entry which is preliminary data.</text>
</comment>
<dbReference type="EMBL" id="AHOQ02000030">
    <property type="protein sequence ID" value="EMO45495.1"/>
    <property type="molecule type" value="Genomic_DNA"/>
</dbReference>
<name>M6ULR0_9LEPT</name>
<organism evidence="1 2">
    <name type="scientific">Leptospira santarosai str. ZUN179</name>
    <dbReference type="NCBI Taxonomy" id="1049985"/>
    <lineage>
        <taxon>Bacteria</taxon>
        <taxon>Pseudomonadati</taxon>
        <taxon>Spirochaetota</taxon>
        <taxon>Spirochaetia</taxon>
        <taxon>Leptospirales</taxon>
        <taxon>Leptospiraceae</taxon>
        <taxon>Leptospira</taxon>
    </lineage>
</organism>
<reference evidence="1 2" key="1">
    <citation type="submission" date="2013-01" db="EMBL/GenBank/DDBJ databases">
        <authorList>
            <person name="Harkins D.M."/>
            <person name="Durkin A.S."/>
            <person name="Brinkac L.M."/>
            <person name="Haft D.H."/>
            <person name="Selengut J.D."/>
            <person name="Sanka R."/>
            <person name="DePew J."/>
            <person name="Purushe J."/>
            <person name="Matthias M.A."/>
            <person name="Vinetz J.M."/>
            <person name="Sutton G.G."/>
            <person name="Nierman W.C."/>
            <person name="Fouts D.E."/>
        </authorList>
    </citation>
    <scope>NUCLEOTIDE SEQUENCE [LARGE SCALE GENOMIC DNA]</scope>
    <source>
        <strain evidence="1 2">ZUN179</strain>
    </source>
</reference>